<proteinExistence type="predicted"/>
<evidence type="ECO:0000313" key="1">
    <source>
        <dbReference type="EMBL" id="MFD0985279.1"/>
    </source>
</evidence>
<dbReference type="Proteomes" id="UP001597051">
    <property type="component" value="Unassembled WGS sequence"/>
</dbReference>
<dbReference type="RefSeq" id="WP_379758065.1">
    <property type="nucleotide sequence ID" value="NZ_JBHSYB010000028.1"/>
</dbReference>
<name>A0ABW3J4R2_9FLAO</name>
<protein>
    <submittedName>
        <fullName evidence="1">DUF6588 family protein</fullName>
    </submittedName>
</protein>
<evidence type="ECO:0000313" key="2">
    <source>
        <dbReference type="Proteomes" id="UP001597051"/>
    </source>
</evidence>
<dbReference type="InterPro" id="IPR046495">
    <property type="entry name" value="DUF6588"/>
</dbReference>
<dbReference type="EMBL" id="JBHTIZ010000045">
    <property type="protein sequence ID" value="MFD0985279.1"/>
    <property type="molecule type" value="Genomic_DNA"/>
</dbReference>
<sequence length="340" mass="38988">MKKALFFILFFYNCSYSQSFDPKVLEHIDEFFIDAVFYADQFITPATDAAVYQSSGGWIFSAKKEKRWSTTFGIHSNVFFVPNSDRTFVLKDSDFTFLKIQDATSATIPTALGNGEQINIVDRYGVINPNFPIETPKGINENIIFYPHLSAAVSLGSGTELITKFAPRTKIKRGEYQVYGFGLKHNISQYSKALESKNINLAMILSNSRENISFDFLDIRTNFGTLGINRINGSVNTWQFQTNVSKEYNNFEFMLGSIVNSSDFKYKFSGEKGTIDEFINFPRGTSQEFLNEKLKEIYKTKINAIFELSVAYKWNRIFFHSSIAFNKFVNTNFSIHYKLN</sequence>
<organism evidence="1 2">
    <name type="scientific">Flavobacterium myungsuense</name>
    <dbReference type="NCBI Taxonomy" id="651823"/>
    <lineage>
        <taxon>Bacteria</taxon>
        <taxon>Pseudomonadati</taxon>
        <taxon>Bacteroidota</taxon>
        <taxon>Flavobacteriia</taxon>
        <taxon>Flavobacteriales</taxon>
        <taxon>Flavobacteriaceae</taxon>
        <taxon>Flavobacterium</taxon>
    </lineage>
</organism>
<accession>A0ABW3J4R2</accession>
<keyword evidence="2" id="KW-1185">Reference proteome</keyword>
<gene>
    <name evidence="1" type="ORF">ACFQ0S_12420</name>
</gene>
<comment type="caution">
    <text evidence="1">The sequence shown here is derived from an EMBL/GenBank/DDBJ whole genome shotgun (WGS) entry which is preliminary data.</text>
</comment>
<reference evidence="2" key="1">
    <citation type="journal article" date="2019" name="Int. J. Syst. Evol. Microbiol.">
        <title>The Global Catalogue of Microorganisms (GCM) 10K type strain sequencing project: providing services to taxonomists for standard genome sequencing and annotation.</title>
        <authorList>
            <consortium name="The Broad Institute Genomics Platform"/>
            <consortium name="The Broad Institute Genome Sequencing Center for Infectious Disease"/>
            <person name="Wu L."/>
            <person name="Ma J."/>
        </authorList>
    </citation>
    <scope>NUCLEOTIDE SEQUENCE [LARGE SCALE GENOMIC DNA]</scope>
    <source>
        <strain evidence="2">CECT 7649</strain>
    </source>
</reference>
<dbReference type="Pfam" id="PF20230">
    <property type="entry name" value="DUF6588"/>
    <property type="match status" value="1"/>
</dbReference>